<sequence length="148" mass="17234">MKLRAPIPSFDGANWLNNIKVNEKLFTEKPTFVHFWSVSCDLCKYGLDTISGLADKYDTHINVIAVHMPRTEEDMILQNVKTVANYYHIAHPLVVDNDFLITDRFANRYVPAYYLFDEKGQLRHYQAGGAALRMLEKRIQRIIEDSKR</sequence>
<keyword evidence="4" id="KW-1185">Reference proteome</keyword>
<dbReference type="PROSITE" id="PS51352">
    <property type="entry name" value="THIOREDOXIN_2"/>
    <property type="match status" value="1"/>
</dbReference>
<reference evidence="3 4" key="1">
    <citation type="submission" date="2014-02" db="EMBL/GenBank/DDBJ databases">
        <title>Draft genome sequence of Lysinibacillus odysseyi NBRC 100172.</title>
        <authorList>
            <person name="Zhang F."/>
            <person name="Wang G."/>
            <person name="Zhang L."/>
        </authorList>
    </citation>
    <scope>NUCLEOTIDE SEQUENCE [LARGE SCALE GENOMIC DNA]</scope>
    <source>
        <strain evidence="3 4">NBRC 100172</strain>
    </source>
</reference>
<evidence type="ECO:0000313" key="4">
    <source>
        <dbReference type="Proteomes" id="UP000030437"/>
    </source>
</evidence>
<evidence type="ECO:0000256" key="1">
    <source>
        <dbReference type="ARBA" id="ARBA00023157"/>
    </source>
</evidence>
<evidence type="ECO:0000259" key="2">
    <source>
        <dbReference type="PROSITE" id="PS51352"/>
    </source>
</evidence>
<dbReference type="OrthoDB" id="9811352at2"/>
<organism evidence="3 4">
    <name type="scientific">Lysinibacillus odysseyi 34hs-1 = NBRC 100172</name>
    <dbReference type="NCBI Taxonomy" id="1220589"/>
    <lineage>
        <taxon>Bacteria</taxon>
        <taxon>Bacillati</taxon>
        <taxon>Bacillota</taxon>
        <taxon>Bacilli</taxon>
        <taxon>Bacillales</taxon>
        <taxon>Bacillaceae</taxon>
        <taxon>Lysinibacillus</taxon>
    </lineage>
</organism>
<name>A0A0A3IGS3_9BACI</name>
<feature type="domain" description="Thioredoxin" evidence="2">
    <location>
        <begin position="1"/>
        <end position="144"/>
    </location>
</feature>
<comment type="caution">
    <text evidence="3">The sequence shown here is derived from an EMBL/GenBank/DDBJ whole genome shotgun (WGS) entry which is preliminary data.</text>
</comment>
<dbReference type="PANTHER" id="PTHR42852">
    <property type="entry name" value="THIOL:DISULFIDE INTERCHANGE PROTEIN DSBE"/>
    <property type="match status" value="1"/>
</dbReference>
<dbReference type="EMBL" id="JPVP01000057">
    <property type="protein sequence ID" value="KGR83924.1"/>
    <property type="molecule type" value="Genomic_DNA"/>
</dbReference>
<dbReference type="InterPro" id="IPR013766">
    <property type="entry name" value="Thioredoxin_domain"/>
</dbReference>
<dbReference type="RefSeq" id="WP_036155879.1">
    <property type="nucleotide sequence ID" value="NZ_AVCX01000004.1"/>
</dbReference>
<dbReference type="Proteomes" id="UP000030437">
    <property type="component" value="Unassembled WGS sequence"/>
</dbReference>
<accession>A0A0A3IGS3</accession>
<protein>
    <submittedName>
        <fullName evidence="3">Thiol-disulfide oxidoreductase</fullName>
    </submittedName>
</protein>
<dbReference type="AlphaFoldDB" id="A0A0A3IGS3"/>
<dbReference type="GO" id="GO:0016209">
    <property type="term" value="F:antioxidant activity"/>
    <property type="evidence" value="ECO:0007669"/>
    <property type="project" value="InterPro"/>
</dbReference>
<dbReference type="InterPro" id="IPR036249">
    <property type="entry name" value="Thioredoxin-like_sf"/>
</dbReference>
<dbReference type="InterPro" id="IPR000866">
    <property type="entry name" value="AhpC/TSA"/>
</dbReference>
<evidence type="ECO:0000313" key="3">
    <source>
        <dbReference type="EMBL" id="KGR83924.1"/>
    </source>
</evidence>
<gene>
    <name evidence="3" type="ORF">CD32_14625</name>
</gene>
<proteinExistence type="predicted"/>
<dbReference type="eggNOG" id="COG0526">
    <property type="taxonomic scope" value="Bacteria"/>
</dbReference>
<dbReference type="Pfam" id="PF00578">
    <property type="entry name" value="AhpC-TSA"/>
    <property type="match status" value="1"/>
</dbReference>
<keyword evidence="1" id="KW-1015">Disulfide bond</keyword>
<dbReference type="Gene3D" id="3.40.30.10">
    <property type="entry name" value="Glutaredoxin"/>
    <property type="match status" value="1"/>
</dbReference>
<dbReference type="PANTHER" id="PTHR42852:SF12">
    <property type="entry name" value="THIOL-DISULFIDE OXIDOREDUCTASE YKUV"/>
    <property type="match status" value="1"/>
</dbReference>
<dbReference type="GO" id="GO:0016491">
    <property type="term" value="F:oxidoreductase activity"/>
    <property type="evidence" value="ECO:0007669"/>
    <property type="project" value="InterPro"/>
</dbReference>
<dbReference type="InterPro" id="IPR050553">
    <property type="entry name" value="Thioredoxin_ResA/DsbE_sf"/>
</dbReference>
<dbReference type="SUPFAM" id="SSF52833">
    <property type="entry name" value="Thioredoxin-like"/>
    <property type="match status" value="1"/>
</dbReference>
<dbReference type="STRING" id="1220589.CD32_14625"/>